<protein>
    <submittedName>
        <fullName evidence="2">Uncharacterized protein</fullName>
    </submittedName>
</protein>
<name>A0A1Y5IA49_OSTTA</name>
<keyword evidence="1" id="KW-0472">Membrane</keyword>
<evidence type="ECO:0000256" key="1">
    <source>
        <dbReference type="SAM" id="Phobius"/>
    </source>
</evidence>
<reference evidence="2" key="1">
    <citation type="submission" date="2017-04" db="EMBL/GenBank/DDBJ databases">
        <title>Population genomics of picophytoplankton unveils novel chromosome hypervariability.</title>
        <authorList>
            <consortium name="DOE Joint Genome Institute"/>
            <person name="Blanc-Mathieu R."/>
            <person name="Krasovec M."/>
            <person name="Hebrard M."/>
            <person name="Yau S."/>
            <person name="Desgranges E."/>
            <person name="Martin J."/>
            <person name="Schackwitz W."/>
            <person name="Kuo A."/>
            <person name="Salin G."/>
            <person name="Donnadieu C."/>
            <person name="Desdevises Y."/>
            <person name="Sanchez-Ferandin S."/>
            <person name="Moreau H."/>
            <person name="Rivals E."/>
            <person name="Grigoriev I.V."/>
            <person name="Grimsley N."/>
            <person name="Eyre-Walker A."/>
            <person name="Piganeau G."/>
        </authorList>
    </citation>
    <scope>NUCLEOTIDE SEQUENCE [LARGE SCALE GENOMIC DNA]</scope>
    <source>
        <strain evidence="2">RCC 1115</strain>
    </source>
</reference>
<organism evidence="2">
    <name type="scientific">Ostreococcus tauri</name>
    <name type="common">Marine green alga</name>
    <dbReference type="NCBI Taxonomy" id="70448"/>
    <lineage>
        <taxon>Eukaryota</taxon>
        <taxon>Viridiplantae</taxon>
        <taxon>Chlorophyta</taxon>
        <taxon>Mamiellophyceae</taxon>
        <taxon>Mamiellales</taxon>
        <taxon>Bathycoccaceae</taxon>
        <taxon>Ostreococcus</taxon>
    </lineage>
</organism>
<feature type="non-terminal residue" evidence="2">
    <location>
        <position position="70"/>
    </location>
</feature>
<accession>A0A1Y5IA49</accession>
<dbReference type="eggNOG" id="ENOG502SWVN">
    <property type="taxonomic scope" value="Eukaryota"/>
</dbReference>
<dbReference type="AlphaFoldDB" id="A0A1Y5IA49"/>
<keyword evidence="1" id="KW-0812">Transmembrane</keyword>
<evidence type="ECO:0000313" key="2">
    <source>
        <dbReference type="EMBL" id="OUS44943.1"/>
    </source>
</evidence>
<dbReference type="InterPro" id="IPR038789">
    <property type="entry name" value="LPA2-like"/>
</dbReference>
<feature type="non-terminal residue" evidence="2">
    <location>
        <position position="1"/>
    </location>
</feature>
<dbReference type="PANTHER" id="PTHR37385:SF2">
    <property type="entry name" value="PROTEIN LPA2"/>
    <property type="match status" value="1"/>
</dbReference>
<dbReference type="Proteomes" id="UP000195557">
    <property type="component" value="Unassembled WGS sequence"/>
</dbReference>
<feature type="transmembrane region" description="Helical" evidence="1">
    <location>
        <begin position="43"/>
        <end position="64"/>
    </location>
</feature>
<gene>
    <name evidence="2" type="ORF">BE221DRAFT_53826</name>
</gene>
<dbReference type="EMBL" id="KZ155795">
    <property type="protein sequence ID" value="OUS44943.1"/>
    <property type="molecule type" value="Genomic_DNA"/>
</dbReference>
<dbReference type="PANTHER" id="PTHR37385">
    <property type="entry name" value="PROTEIN LOW PSII ACCUMULATION 2, CHLOROPLASTIC"/>
    <property type="match status" value="1"/>
</dbReference>
<feature type="transmembrane region" description="Helical" evidence="1">
    <location>
        <begin position="12"/>
        <end position="31"/>
    </location>
</feature>
<proteinExistence type="predicted"/>
<keyword evidence="1" id="KW-1133">Transmembrane helix</keyword>
<sequence>TEEAYVRFLSAYIAVIFAIGVVLGASAFGVFPESLDGWIEGTLYPFFTPFTGGFLVFSSAYGVIKTRDDP</sequence>